<dbReference type="PANTHER" id="PTHR30069">
    <property type="entry name" value="TONB-DEPENDENT OUTER MEMBRANE RECEPTOR"/>
    <property type="match status" value="1"/>
</dbReference>
<dbReference type="Pfam" id="PF07715">
    <property type="entry name" value="Plug"/>
    <property type="match status" value="1"/>
</dbReference>
<dbReference type="SUPFAM" id="SSF56935">
    <property type="entry name" value="Porins"/>
    <property type="match status" value="1"/>
</dbReference>
<reference evidence="15" key="1">
    <citation type="submission" date="2015-10" db="EMBL/GenBank/DDBJ databases">
        <title>Description of Candidatus Tenderia electrophaga gen. nov, sp. nov., an Uncultivated Electroautotroph from a Biocathode Enrichment.</title>
        <authorList>
            <person name="Eddie B.J."/>
            <person name="Malanoski A.P."/>
            <person name="Wang Z."/>
            <person name="Hall R.J."/>
            <person name="Oh S.D."/>
            <person name="Heiner C."/>
            <person name="Lin B."/>
            <person name="Strycharz-Glaven S.M."/>
        </authorList>
    </citation>
    <scope>NUCLEOTIDE SEQUENCE [LARGE SCALE GENOMIC DNA]</scope>
    <source>
        <strain evidence="15">NRL1</strain>
    </source>
</reference>
<feature type="domain" description="TonB-dependent receptor plug" evidence="14">
    <location>
        <begin position="41"/>
        <end position="145"/>
    </location>
</feature>
<evidence type="ECO:0000256" key="10">
    <source>
        <dbReference type="PROSITE-ProRule" id="PRU01360"/>
    </source>
</evidence>
<comment type="subcellular location">
    <subcellularLocation>
        <location evidence="1 10">Cell outer membrane</location>
        <topology evidence="1 10">Multi-pass membrane protein</topology>
    </subcellularLocation>
</comment>
<dbReference type="InterPro" id="IPR036942">
    <property type="entry name" value="Beta-barrel_TonB_sf"/>
</dbReference>
<feature type="chain" id="PRO_5006604827" description="TonB-dependent receptor" evidence="12">
    <location>
        <begin position="23"/>
        <end position="607"/>
    </location>
</feature>
<dbReference type="InterPro" id="IPR039426">
    <property type="entry name" value="TonB-dep_rcpt-like"/>
</dbReference>
<dbReference type="GO" id="GO:0015889">
    <property type="term" value="P:cobalamin transport"/>
    <property type="evidence" value="ECO:0007669"/>
    <property type="project" value="TreeGrafter"/>
</dbReference>
<evidence type="ECO:0000256" key="4">
    <source>
        <dbReference type="ARBA" id="ARBA00022692"/>
    </source>
</evidence>
<dbReference type="Pfam" id="PF00593">
    <property type="entry name" value="TonB_dep_Rec_b-barrel"/>
    <property type="match status" value="1"/>
</dbReference>
<dbReference type="AlphaFoldDB" id="A0A0S2T9Q0"/>
<dbReference type="Gene3D" id="2.40.170.20">
    <property type="entry name" value="TonB-dependent receptor, beta-barrel domain"/>
    <property type="match status" value="1"/>
</dbReference>
<dbReference type="PROSITE" id="PS52016">
    <property type="entry name" value="TONB_DEPENDENT_REC_3"/>
    <property type="match status" value="1"/>
</dbReference>
<keyword evidence="2 10" id="KW-0813">Transport</keyword>
<evidence type="ECO:0000256" key="11">
    <source>
        <dbReference type="RuleBase" id="RU003357"/>
    </source>
</evidence>
<evidence type="ECO:0000313" key="15">
    <source>
        <dbReference type="EMBL" id="ALP51825.1"/>
    </source>
</evidence>
<dbReference type="GO" id="GO:0009279">
    <property type="term" value="C:cell outer membrane"/>
    <property type="evidence" value="ECO:0007669"/>
    <property type="project" value="UniProtKB-SubCell"/>
</dbReference>
<keyword evidence="9 10" id="KW-0998">Cell outer membrane</keyword>
<evidence type="ECO:0000256" key="3">
    <source>
        <dbReference type="ARBA" id="ARBA00022452"/>
    </source>
</evidence>
<dbReference type="InterPro" id="IPR000531">
    <property type="entry name" value="Beta-barrel_TonB"/>
</dbReference>
<dbReference type="EMBL" id="CP013099">
    <property type="protein sequence ID" value="ALP51825.1"/>
    <property type="molecule type" value="Genomic_DNA"/>
</dbReference>
<evidence type="ECO:0000256" key="5">
    <source>
        <dbReference type="ARBA" id="ARBA00022729"/>
    </source>
</evidence>
<gene>
    <name evidence="15" type="ORF">Tel_00990</name>
</gene>
<keyword evidence="16" id="KW-1185">Reference proteome</keyword>
<evidence type="ECO:0000259" key="14">
    <source>
        <dbReference type="Pfam" id="PF07715"/>
    </source>
</evidence>
<keyword evidence="3 10" id="KW-1134">Transmembrane beta strand</keyword>
<sequence length="607" mass="66102">MQQRLISFICSTALTAAGAAQASDINPVLVTATRTAETADQSLASVSVIDRRAIERSQAQSVEELLAARAGIDMVRAGGPGSQTSLFMRGTNSDHVLVLVDGLRLGSATNGTTALNFIPLNQIERIEIVRGPRSSLYGSEAIGGVIQIFTRQGGDDYRTQFETGVGSHNLRRDKLATRGSHGNSRYSFTLSNLESDGFDARRPTPGPFGVDQPDDDGYTNRAVSLGLEHRFDSGLELDGRIMRAQGENEFDSSFDNSADFVQQVTAVTAAYPVNALWYSSLTLGQTRDEYDSFSNGTPASSFHTQRRHAQWQNNVFLSSSDTLTLGIDFQRDEVESNTAFTITERDNTGTYVQYQGAKDEHDYLLSLRHDNHDAFDSETTGNLAWGYDINQPLRVTASYGTAYKAPTFNDLYWPGSAFYTGNPNLKPESSATAEIGLAGQHDWGGWNINVFQTEIEDLIVFDGTVSPSTVNNLDQAEIDGIEIGVDSALADWHIGAELTLLDAQNPQTGNTLPRRAEKSLRLNVDRSLGRAEVGVSLIAQSSRYDDAANTTDVAGYGIVNVRAAMALNKHWRLKGSIENVGDNSYELVDSYSTGGRMVFIGVSYDTL</sequence>
<feature type="signal peptide" evidence="12">
    <location>
        <begin position="1"/>
        <end position="22"/>
    </location>
</feature>
<evidence type="ECO:0000256" key="6">
    <source>
        <dbReference type="ARBA" id="ARBA00023065"/>
    </source>
</evidence>
<dbReference type="GO" id="GO:0006811">
    <property type="term" value="P:monoatomic ion transport"/>
    <property type="evidence" value="ECO:0007669"/>
    <property type="project" value="UniProtKB-KW"/>
</dbReference>
<feature type="domain" description="TonB-dependent receptor-like beta-barrel" evidence="13">
    <location>
        <begin position="172"/>
        <end position="580"/>
    </location>
</feature>
<keyword evidence="4 10" id="KW-0812">Transmembrane</keyword>
<evidence type="ECO:0000256" key="1">
    <source>
        <dbReference type="ARBA" id="ARBA00004571"/>
    </source>
</evidence>
<dbReference type="PANTHER" id="PTHR30069:SF53">
    <property type="entry name" value="COLICIN I RECEPTOR-RELATED"/>
    <property type="match status" value="1"/>
</dbReference>
<accession>A0A0S2T9Q0</accession>
<dbReference type="KEGG" id="tee:Tel_00990"/>
<dbReference type="InterPro" id="IPR012910">
    <property type="entry name" value="Plug_dom"/>
</dbReference>
<evidence type="ECO:0000256" key="8">
    <source>
        <dbReference type="ARBA" id="ARBA00023136"/>
    </source>
</evidence>
<organism evidence="15 16">
    <name type="scientific">Candidatus Tenderia electrophaga</name>
    <dbReference type="NCBI Taxonomy" id="1748243"/>
    <lineage>
        <taxon>Bacteria</taxon>
        <taxon>Pseudomonadati</taxon>
        <taxon>Pseudomonadota</taxon>
        <taxon>Gammaproteobacteria</taxon>
        <taxon>Candidatus Tenderiales</taxon>
        <taxon>Candidatus Tenderiaceae</taxon>
        <taxon>Candidatus Tenderia</taxon>
    </lineage>
</organism>
<protein>
    <recommendedName>
        <fullName evidence="17">TonB-dependent receptor</fullName>
    </recommendedName>
</protein>
<keyword evidence="7 11" id="KW-0798">TonB box</keyword>
<keyword evidence="6" id="KW-0406">Ion transport</keyword>
<evidence type="ECO:0000256" key="12">
    <source>
        <dbReference type="SAM" id="SignalP"/>
    </source>
</evidence>
<proteinExistence type="inferred from homology"/>
<dbReference type="CDD" id="cd01347">
    <property type="entry name" value="ligand_gated_channel"/>
    <property type="match status" value="1"/>
</dbReference>
<dbReference type="Gene3D" id="2.170.130.10">
    <property type="entry name" value="TonB-dependent receptor, plug domain"/>
    <property type="match status" value="1"/>
</dbReference>
<dbReference type="STRING" id="1748243.Tel_00990"/>
<evidence type="ECO:0000256" key="2">
    <source>
        <dbReference type="ARBA" id="ARBA00022448"/>
    </source>
</evidence>
<comment type="similarity">
    <text evidence="10 11">Belongs to the TonB-dependent receptor family.</text>
</comment>
<evidence type="ECO:0000259" key="13">
    <source>
        <dbReference type="Pfam" id="PF00593"/>
    </source>
</evidence>
<evidence type="ECO:0000313" key="16">
    <source>
        <dbReference type="Proteomes" id="UP000055136"/>
    </source>
</evidence>
<evidence type="ECO:0000256" key="7">
    <source>
        <dbReference type="ARBA" id="ARBA00023077"/>
    </source>
</evidence>
<keyword evidence="8 10" id="KW-0472">Membrane</keyword>
<dbReference type="InterPro" id="IPR037066">
    <property type="entry name" value="Plug_dom_sf"/>
</dbReference>
<evidence type="ECO:0008006" key="17">
    <source>
        <dbReference type="Google" id="ProtNLM"/>
    </source>
</evidence>
<keyword evidence="5 12" id="KW-0732">Signal</keyword>
<name>A0A0S2T9Q0_9GAMM</name>
<dbReference type="Proteomes" id="UP000055136">
    <property type="component" value="Chromosome"/>
</dbReference>
<evidence type="ECO:0000256" key="9">
    <source>
        <dbReference type="ARBA" id="ARBA00023237"/>
    </source>
</evidence>